<name>A0ABY4WKW4_9BACL</name>
<protein>
    <submittedName>
        <fullName evidence="1">YceD family protein</fullName>
    </submittedName>
</protein>
<accession>A0ABY4WKW4</accession>
<organism evidence="1 2">
    <name type="scientific">Brevibacillus ruminantium</name>
    <dbReference type="NCBI Taxonomy" id="2950604"/>
    <lineage>
        <taxon>Bacteria</taxon>
        <taxon>Bacillati</taxon>
        <taxon>Bacillota</taxon>
        <taxon>Bacilli</taxon>
        <taxon>Bacillales</taxon>
        <taxon>Paenibacillaceae</taxon>
        <taxon>Brevibacillus</taxon>
    </lineage>
</organism>
<dbReference type="InterPro" id="IPR003772">
    <property type="entry name" value="YceD"/>
</dbReference>
<evidence type="ECO:0000313" key="1">
    <source>
        <dbReference type="EMBL" id="USG67732.1"/>
    </source>
</evidence>
<evidence type="ECO:0000313" key="2">
    <source>
        <dbReference type="Proteomes" id="UP001056500"/>
    </source>
</evidence>
<dbReference type="PANTHER" id="PTHR34374:SF1">
    <property type="entry name" value="LARGE RIBOSOMAL RNA SUBUNIT ACCUMULATION PROTEIN YCED HOMOLOG 1, CHLOROPLASTIC"/>
    <property type="match status" value="1"/>
</dbReference>
<dbReference type="PANTHER" id="PTHR34374">
    <property type="entry name" value="LARGE RIBOSOMAL RNA SUBUNIT ACCUMULATION PROTEIN YCED HOMOLOG 1, CHLOROPLASTIC"/>
    <property type="match status" value="1"/>
</dbReference>
<keyword evidence="2" id="KW-1185">Reference proteome</keyword>
<dbReference type="Proteomes" id="UP001056500">
    <property type="component" value="Chromosome"/>
</dbReference>
<gene>
    <name evidence="1" type="ORF">NDK47_10810</name>
</gene>
<dbReference type="EMBL" id="CP098755">
    <property type="protein sequence ID" value="USG67732.1"/>
    <property type="molecule type" value="Genomic_DNA"/>
</dbReference>
<dbReference type="Pfam" id="PF02620">
    <property type="entry name" value="YceD"/>
    <property type="match status" value="1"/>
</dbReference>
<reference evidence="1" key="1">
    <citation type="submission" date="2022-06" db="EMBL/GenBank/DDBJ databases">
        <title>Genome sequencing of Brevibacillus sp. BB3-R1.</title>
        <authorList>
            <person name="Heo J."/>
            <person name="Lee D."/>
            <person name="Won M."/>
            <person name="Han B.-H."/>
            <person name="Hong S.-B."/>
            <person name="Kwon S.-W."/>
        </authorList>
    </citation>
    <scope>NUCLEOTIDE SEQUENCE</scope>
    <source>
        <strain evidence="1">BB3-R1</strain>
    </source>
</reference>
<proteinExistence type="predicted"/>
<dbReference type="RefSeq" id="WP_251874829.1">
    <property type="nucleotide sequence ID" value="NZ_CP098755.1"/>
</dbReference>
<sequence length="171" mass="19295">MNIKIADLEHRKGEPLRFQLTLDADELKRRHQEIRGLTPVQTSGEAAKLGDLYYVNGNMQADVDFVCSRCLRPFKEHVEVPFSETFAEEGSELIDDEDSEILSLEGDEIELVPLLQENFLLDIPSFPLCTDDCQGLCPTCGVNRNEQACSCKNERIDPRLAGLADFFKDSQ</sequence>